<dbReference type="Gene3D" id="1.10.10.10">
    <property type="entry name" value="Winged helix-like DNA-binding domain superfamily/Winged helix DNA-binding domain"/>
    <property type="match status" value="1"/>
</dbReference>
<evidence type="ECO:0000256" key="2">
    <source>
        <dbReference type="ARBA" id="ARBA00023015"/>
    </source>
</evidence>
<proteinExistence type="predicted"/>
<protein>
    <recommendedName>
        <fullName evidence="6">Glycerol operon regulatory protein</fullName>
    </recommendedName>
</protein>
<dbReference type="InterPro" id="IPR050707">
    <property type="entry name" value="HTH_MetabolicPath_Reg"/>
</dbReference>
<dbReference type="GO" id="GO:0006071">
    <property type="term" value="P:glycerol metabolic process"/>
    <property type="evidence" value="ECO:0007669"/>
    <property type="project" value="UniProtKB-KW"/>
</dbReference>
<dbReference type="GO" id="GO:0003677">
    <property type="term" value="F:DNA binding"/>
    <property type="evidence" value="ECO:0007669"/>
    <property type="project" value="UniProtKB-KW"/>
</dbReference>
<dbReference type="InterPro" id="IPR036388">
    <property type="entry name" value="WH-like_DNA-bd_sf"/>
</dbReference>
<name>A0A6P1NP84_9MICC</name>
<dbReference type="EMBL" id="CP047898">
    <property type="protein sequence ID" value="QHK20597.1"/>
    <property type="molecule type" value="Genomic_DNA"/>
</dbReference>
<dbReference type="PANTHER" id="PTHR30136:SF24">
    <property type="entry name" value="HTH-TYPE TRANSCRIPTIONAL REPRESSOR ALLR"/>
    <property type="match status" value="1"/>
</dbReference>
<comment type="function">
    <text evidence="5">May be an activator protein for the gylABX operon.</text>
</comment>
<dbReference type="KEGG" id="psey:GU243_13610"/>
<dbReference type="PROSITE" id="PS51077">
    <property type="entry name" value="HTH_ICLR"/>
    <property type="match status" value="1"/>
</dbReference>
<keyword evidence="1" id="KW-0319">Glycerol metabolism</keyword>
<reference evidence="9 10" key="1">
    <citation type="submission" date="2020-01" db="EMBL/GenBank/DDBJ databases">
        <title>Pseudarthrobacter psychrotolerans sp. nov., isolated from antarctic soil.</title>
        <authorList>
            <person name="Shin Y."/>
            <person name="Park W."/>
        </authorList>
    </citation>
    <scope>NUCLEOTIDE SEQUENCE [LARGE SCALE GENOMIC DNA]</scope>
    <source>
        <strain evidence="9 10">YJ56</strain>
    </source>
</reference>
<dbReference type="Proteomes" id="UP000464186">
    <property type="component" value="Chromosome"/>
</dbReference>
<evidence type="ECO:0000313" key="9">
    <source>
        <dbReference type="EMBL" id="QHK20597.1"/>
    </source>
</evidence>
<evidence type="ECO:0000256" key="3">
    <source>
        <dbReference type="ARBA" id="ARBA00023125"/>
    </source>
</evidence>
<keyword evidence="4" id="KW-0804">Transcription</keyword>
<evidence type="ECO:0000259" key="8">
    <source>
        <dbReference type="PROSITE" id="PS51078"/>
    </source>
</evidence>
<dbReference type="GO" id="GO:0003700">
    <property type="term" value="F:DNA-binding transcription factor activity"/>
    <property type="evidence" value="ECO:0007669"/>
    <property type="project" value="TreeGrafter"/>
</dbReference>
<dbReference type="FunFam" id="1.10.10.10:FF:000056">
    <property type="entry name" value="IclR family transcriptional regulator"/>
    <property type="match status" value="1"/>
</dbReference>
<dbReference type="PANTHER" id="PTHR30136">
    <property type="entry name" value="HELIX-TURN-HELIX TRANSCRIPTIONAL REGULATOR, ICLR FAMILY"/>
    <property type="match status" value="1"/>
</dbReference>
<keyword evidence="3" id="KW-0238">DNA-binding</keyword>
<dbReference type="InterPro" id="IPR029016">
    <property type="entry name" value="GAF-like_dom_sf"/>
</dbReference>
<evidence type="ECO:0000256" key="6">
    <source>
        <dbReference type="ARBA" id="ARBA00070406"/>
    </source>
</evidence>
<accession>A0A6P1NP84</accession>
<keyword evidence="2" id="KW-0805">Transcription regulation</keyword>
<dbReference type="InterPro" id="IPR005471">
    <property type="entry name" value="Tscrpt_reg_IclR_N"/>
</dbReference>
<organism evidence="9 10">
    <name type="scientific">Pseudarthrobacter psychrotolerans</name>
    <dbReference type="NCBI Taxonomy" id="2697569"/>
    <lineage>
        <taxon>Bacteria</taxon>
        <taxon>Bacillati</taxon>
        <taxon>Actinomycetota</taxon>
        <taxon>Actinomycetes</taxon>
        <taxon>Micrococcales</taxon>
        <taxon>Micrococcaceae</taxon>
        <taxon>Pseudarthrobacter</taxon>
    </lineage>
</organism>
<keyword evidence="10" id="KW-1185">Reference proteome</keyword>
<dbReference type="Gene3D" id="3.30.450.40">
    <property type="match status" value="1"/>
</dbReference>
<dbReference type="PROSITE" id="PS51078">
    <property type="entry name" value="ICLR_ED"/>
    <property type="match status" value="1"/>
</dbReference>
<dbReference type="InterPro" id="IPR036390">
    <property type="entry name" value="WH_DNA-bd_sf"/>
</dbReference>
<dbReference type="SMART" id="SM00346">
    <property type="entry name" value="HTH_ICLR"/>
    <property type="match status" value="1"/>
</dbReference>
<dbReference type="AlphaFoldDB" id="A0A6P1NP84"/>
<gene>
    <name evidence="9" type="ORF">GU243_13610</name>
</gene>
<feature type="domain" description="IclR-ED" evidence="8">
    <location>
        <begin position="77"/>
        <end position="258"/>
    </location>
</feature>
<evidence type="ECO:0000259" key="7">
    <source>
        <dbReference type="PROSITE" id="PS51077"/>
    </source>
</evidence>
<evidence type="ECO:0000313" key="10">
    <source>
        <dbReference type="Proteomes" id="UP000464186"/>
    </source>
</evidence>
<feature type="domain" description="HTH iclR-type" evidence="7">
    <location>
        <begin position="15"/>
        <end position="76"/>
    </location>
</feature>
<evidence type="ECO:0000256" key="4">
    <source>
        <dbReference type="ARBA" id="ARBA00023163"/>
    </source>
</evidence>
<dbReference type="GO" id="GO:0045892">
    <property type="term" value="P:negative regulation of DNA-templated transcription"/>
    <property type="evidence" value="ECO:0007669"/>
    <property type="project" value="TreeGrafter"/>
</dbReference>
<evidence type="ECO:0000256" key="5">
    <source>
        <dbReference type="ARBA" id="ARBA00058938"/>
    </source>
</evidence>
<sequence length="260" mass="28473">MAIDEVTKASPAASVKSADRTLSVLEYLAQNSHAGLPEIAHALNIPKSSLHGLLRTMTARGWVATEVTGTRFSLGVRALQVGTAYVESDKVVSRAQNILDWLSDELHETVHLGRLDGSDVVYLDKRESQHQLRMHSALGKRLPAHAVSLGKAVLAEYSPGEVRARLGENLVALTQHTITDMDRLLEDLARTHERGYSFEREENTIGTACFAIALPGPGPIVDAVSVALPLVRLDKELEERVISSLQTARQSYSPPSTWRR</sequence>
<dbReference type="Pfam" id="PF09339">
    <property type="entry name" value="HTH_IclR"/>
    <property type="match status" value="1"/>
</dbReference>
<evidence type="ECO:0000256" key="1">
    <source>
        <dbReference type="ARBA" id="ARBA00022798"/>
    </source>
</evidence>
<dbReference type="SUPFAM" id="SSF55781">
    <property type="entry name" value="GAF domain-like"/>
    <property type="match status" value="1"/>
</dbReference>
<dbReference type="Pfam" id="PF01614">
    <property type="entry name" value="IclR_C"/>
    <property type="match status" value="1"/>
</dbReference>
<dbReference type="InterPro" id="IPR014757">
    <property type="entry name" value="Tscrpt_reg_IclR_C"/>
</dbReference>
<dbReference type="SUPFAM" id="SSF46785">
    <property type="entry name" value="Winged helix' DNA-binding domain"/>
    <property type="match status" value="1"/>
</dbReference>